<dbReference type="Gene3D" id="3.20.20.450">
    <property type="entry name" value="EAL domain"/>
    <property type="match status" value="1"/>
</dbReference>
<comment type="caution">
    <text evidence="2">The sequence shown here is derived from an EMBL/GenBank/DDBJ whole genome shotgun (WGS) entry which is preliminary data.</text>
</comment>
<proteinExistence type="predicted"/>
<dbReference type="Pfam" id="PF00563">
    <property type="entry name" value="EAL"/>
    <property type="match status" value="1"/>
</dbReference>
<evidence type="ECO:0000313" key="3">
    <source>
        <dbReference type="Proteomes" id="UP001220662"/>
    </source>
</evidence>
<protein>
    <submittedName>
        <fullName evidence="2">EAL domain-containing protein</fullName>
    </submittedName>
</protein>
<dbReference type="PROSITE" id="PS50883">
    <property type="entry name" value="EAL"/>
    <property type="match status" value="1"/>
</dbReference>
<dbReference type="InterPro" id="IPR001633">
    <property type="entry name" value="EAL_dom"/>
</dbReference>
<dbReference type="InterPro" id="IPR035919">
    <property type="entry name" value="EAL_sf"/>
</dbReference>
<feature type="domain" description="EAL" evidence="1">
    <location>
        <begin position="1"/>
        <end position="51"/>
    </location>
</feature>
<dbReference type="Proteomes" id="UP001220662">
    <property type="component" value="Unassembled WGS sequence"/>
</dbReference>
<dbReference type="SUPFAM" id="SSF141868">
    <property type="entry name" value="EAL domain-like"/>
    <property type="match status" value="1"/>
</dbReference>
<dbReference type="EMBL" id="JARJLR010000319">
    <property type="protein sequence ID" value="MDF3843933.1"/>
    <property type="molecule type" value="Genomic_DNA"/>
</dbReference>
<accession>A0AAW6PC76</accession>
<feature type="non-terminal residue" evidence="2">
    <location>
        <position position="1"/>
    </location>
</feature>
<dbReference type="RefSeq" id="WP_276215314.1">
    <property type="nucleotide sequence ID" value="NZ_JARJLR010000319.1"/>
</dbReference>
<dbReference type="InterPro" id="IPR050706">
    <property type="entry name" value="Cyclic-di-GMP_PDE-like"/>
</dbReference>
<dbReference type="PANTHER" id="PTHR33121:SF70">
    <property type="entry name" value="SIGNALING PROTEIN YKOW"/>
    <property type="match status" value="1"/>
</dbReference>
<dbReference type="PANTHER" id="PTHR33121">
    <property type="entry name" value="CYCLIC DI-GMP PHOSPHODIESTERASE PDEF"/>
    <property type="match status" value="1"/>
</dbReference>
<reference evidence="2" key="1">
    <citation type="submission" date="2023-03" db="EMBL/GenBank/DDBJ databases">
        <title>Draft assemblies of triclosan tolerant bacteria isolated from returned activated sludge.</title>
        <authorList>
            <person name="Van Hamelsveld S."/>
        </authorList>
    </citation>
    <scope>NUCLEOTIDE SEQUENCE</scope>
    <source>
        <strain evidence="2">GW210015_S63</strain>
    </source>
</reference>
<dbReference type="GO" id="GO:0071111">
    <property type="term" value="F:cyclic-guanylate-specific phosphodiesterase activity"/>
    <property type="evidence" value="ECO:0007669"/>
    <property type="project" value="InterPro"/>
</dbReference>
<evidence type="ECO:0000313" key="2">
    <source>
        <dbReference type="EMBL" id="MDF3843933.1"/>
    </source>
</evidence>
<evidence type="ECO:0000259" key="1">
    <source>
        <dbReference type="PROSITE" id="PS50883"/>
    </source>
</evidence>
<gene>
    <name evidence="2" type="ORF">P3W55_19660</name>
</gene>
<dbReference type="AlphaFoldDB" id="A0AAW6PC76"/>
<organism evidence="2 3">
    <name type="scientific">Pseudomonas citronellolis</name>
    <dbReference type="NCBI Taxonomy" id="53408"/>
    <lineage>
        <taxon>Bacteria</taxon>
        <taxon>Pseudomonadati</taxon>
        <taxon>Pseudomonadota</taxon>
        <taxon>Gammaproteobacteria</taxon>
        <taxon>Pseudomonadales</taxon>
        <taxon>Pseudomonadaceae</taxon>
        <taxon>Pseudomonas</taxon>
    </lineage>
</organism>
<sequence length="72" mass="8155">RHLQLRVIAEGIETYQQLQRMRELGCRFGQGFLFARPMSEDAYRHWTGVDLQPPETEAGSALELEGAQNPPG</sequence>
<name>A0AAW6PC76_9PSED</name>